<dbReference type="EMBL" id="BMAO01020505">
    <property type="protein sequence ID" value="GFQ67863.1"/>
    <property type="molecule type" value="Genomic_DNA"/>
</dbReference>
<reference evidence="2" key="1">
    <citation type="submission" date="2020-07" db="EMBL/GenBank/DDBJ databases">
        <title>Multicomponent nature underlies the extraordinary mechanical properties of spider dragline silk.</title>
        <authorList>
            <person name="Kono N."/>
            <person name="Nakamura H."/>
            <person name="Mori M."/>
            <person name="Yoshida Y."/>
            <person name="Ohtoshi R."/>
            <person name="Malay A.D."/>
            <person name="Moran D.A.P."/>
            <person name="Tomita M."/>
            <person name="Numata K."/>
            <person name="Arakawa K."/>
        </authorList>
    </citation>
    <scope>NUCLEOTIDE SEQUENCE</scope>
</reference>
<organism evidence="2 3">
    <name type="scientific">Trichonephila clavata</name>
    <name type="common">Joro spider</name>
    <name type="synonym">Nephila clavata</name>
    <dbReference type="NCBI Taxonomy" id="2740835"/>
    <lineage>
        <taxon>Eukaryota</taxon>
        <taxon>Metazoa</taxon>
        <taxon>Ecdysozoa</taxon>
        <taxon>Arthropoda</taxon>
        <taxon>Chelicerata</taxon>
        <taxon>Arachnida</taxon>
        <taxon>Araneae</taxon>
        <taxon>Araneomorphae</taxon>
        <taxon>Entelegynae</taxon>
        <taxon>Araneoidea</taxon>
        <taxon>Nephilidae</taxon>
        <taxon>Trichonephila</taxon>
    </lineage>
</organism>
<accession>A0A8X6KCM4</accession>
<comment type="caution">
    <text evidence="2">The sequence shown here is derived from an EMBL/GenBank/DDBJ whole genome shotgun (WGS) entry which is preliminary data.</text>
</comment>
<dbReference type="OrthoDB" id="10049986at2759"/>
<evidence type="ECO:0000313" key="3">
    <source>
        <dbReference type="Proteomes" id="UP000887116"/>
    </source>
</evidence>
<feature type="compositionally biased region" description="Basic and acidic residues" evidence="1">
    <location>
        <begin position="59"/>
        <end position="75"/>
    </location>
</feature>
<sequence length="98" mass="11313">MTVFYNMLDTSAYNAFVLWASIYSDWNENKLTKQRLCLKELGKSFIFPYIEVRANVPRSEDSIKNSETNTEKSESEPLESSENTSLCVKRAQALSIYQ</sequence>
<feature type="region of interest" description="Disordered" evidence="1">
    <location>
        <begin position="59"/>
        <end position="85"/>
    </location>
</feature>
<dbReference type="Proteomes" id="UP000887116">
    <property type="component" value="Unassembled WGS sequence"/>
</dbReference>
<dbReference type="AlphaFoldDB" id="A0A8X6KCM4"/>
<evidence type="ECO:0000313" key="2">
    <source>
        <dbReference type="EMBL" id="GFQ67863.1"/>
    </source>
</evidence>
<evidence type="ECO:0000256" key="1">
    <source>
        <dbReference type="SAM" id="MobiDB-lite"/>
    </source>
</evidence>
<protein>
    <submittedName>
        <fullName evidence="2">Uncharacterized protein</fullName>
    </submittedName>
</protein>
<name>A0A8X6KCM4_TRICU</name>
<keyword evidence="3" id="KW-1185">Reference proteome</keyword>
<proteinExistence type="predicted"/>
<gene>
    <name evidence="2" type="ORF">TNCT_264671</name>
</gene>